<evidence type="ECO:0000313" key="3">
    <source>
        <dbReference type="Proteomes" id="UP000749646"/>
    </source>
</evidence>
<feature type="compositionally biased region" description="Polar residues" evidence="1">
    <location>
        <begin position="622"/>
        <end position="658"/>
    </location>
</feature>
<feature type="region of interest" description="Disordered" evidence="1">
    <location>
        <begin position="277"/>
        <end position="303"/>
    </location>
</feature>
<evidence type="ECO:0000313" key="2">
    <source>
        <dbReference type="EMBL" id="KAF9926938.1"/>
    </source>
</evidence>
<sequence>PGPQNRDQELTLRVLAKKHVEISLGELIVSLNSSLSENGVLAERVKRRTFLRETTHEIEVLDMGIGVVLVSLIGVAKGCKRLMNLYFGLVMCFLAIQSMEFMSGSDSWEKAYQTDQDLLQDIQIELCGVLLLTILFKYLATMDQDEAENADEESPFFKCEKQIEEARTPPFAGQSRHWQGLPNKFYISHKKSFLQISDQASPLLTAFTPLDSQTPPTHFSPMPGTTMASDSGIKTPPHCFCFKPAIQVYTENTENDDLVYECHYTNAGLWLEHRGPFLQQGHESNPSAKPSTSTSPRSPPALLQSPVLNTVKDQHPHPRTIPSKNKEALQDVTDALQGLVNSIGRNHLPYKPPTQPLSRPSNRRQMIVCGFHMHACLWEHFKLLVVDHKLAQSSNTRRALQDTLLARQHHEIVLRCRDHHSQLLDLAEKSRCAANIKTINRWLNNGNKVMNGTSSPLGGAPICFCGTRMKLSSTHHGEMLNIAYFCARRLVDAKGGCSRVMKAEKWVQWQPLDPIHPLSSVQATTIMSNAIETEDDAGTDVDDPISHTTGKTTRYIETEISDSDPEEFETDRSITPVTEPGFDSEGLWDRCVNMESSSRELRTLEVPVGLTVVEGRIERANSKANHSGAEDSNNIRTESRIEQNTSVWSGQQGRTLNETGHRQDAERDSHLVQR</sequence>
<accession>A0A9P6LS29</accession>
<reference evidence="2" key="1">
    <citation type="journal article" date="2020" name="Fungal Divers.">
        <title>Resolving the Mortierellaceae phylogeny through synthesis of multi-gene phylogenetics and phylogenomics.</title>
        <authorList>
            <person name="Vandepol N."/>
            <person name="Liber J."/>
            <person name="Desiro A."/>
            <person name="Na H."/>
            <person name="Kennedy M."/>
            <person name="Barry K."/>
            <person name="Grigoriev I.V."/>
            <person name="Miller A.N."/>
            <person name="O'Donnell K."/>
            <person name="Stajich J.E."/>
            <person name="Bonito G."/>
        </authorList>
    </citation>
    <scope>NUCLEOTIDE SEQUENCE</scope>
    <source>
        <strain evidence="2">MES-2147</strain>
    </source>
</reference>
<dbReference type="EMBL" id="JAAAHW010010367">
    <property type="protein sequence ID" value="KAF9926938.1"/>
    <property type="molecule type" value="Genomic_DNA"/>
</dbReference>
<feature type="compositionally biased region" description="Low complexity" evidence="1">
    <location>
        <begin position="286"/>
        <end position="296"/>
    </location>
</feature>
<feature type="non-terminal residue" evidence="2">
    <location>
        <position position="674"/>
    </location>
</feature>
<feature type="region of interest" description="Disordered" evidence="1">
    <location>
        <begin position="562"/>
        <end position="582"/>
    </location>
</feature>
<feature type="region of interest" description="Disordered" evidence="1">
    <location>
        <begin position="621"/>
        <end position="674"/>
    </location>
</feature>
<evidence type="ECO:0000256" key="1">
    <source>
        <dbReference type="SAM" id="MobiDB-lite"/>
    </source>
</evidence>
<dbReference type="AlphaFoldDB" id="A0A9P6LS29"/>
<keyword evidence="3" id="KW-1185">Reference proteome</keyword>
<feature type="non-terminal residue" evidence="2">
    <location>
        <position position="1"/>
    </location>
</feature>
<dbReference type="OrthoDB" id="2422716at2759"/>
<feature type="compositionally biased region" description="Basic and acidic residues" evidence="1">
    <location>
        <begin position="659"/>
        <end position="674"/>
    </location>
</feature>
<dbReference type="Proteomes" id="UP000749646">
    <property type="component" value="Unassembled WGS sequence"/>
</dbReference>
<organism evidence="2 3">
    <name type="scientific">Modicella reniformis</name>
    <dbReference type="NCBI Taxonomy" id="1440133"/>
    <lineage>
        <taxon>Eukaryota</taxon>
        <taxon>Fungi</taxon>
        <taxon>Fungi incertae sedis</taxon>
        <taxon>Mucoromycota</taxon>
        <taxon>Mortierellomycotina</taxon>
        <taxon>Mortierellomycetes</taxon>
        <taxon>Mortierellales</taxon>
        <taxon>Mortierellaceae</taxon>
        <taxon>Modicella</taxon>
    </lineage>
</organism>
<protein>
    <submittedName>
        <fullName evidence="2">Uncharacterized protein</fullName>
    </submittedName>
</protein>
<proteinExistence type="predicted"/>
<name>A0A9P6LS29_9FUNG</name>
<gene>
    <name evidence="2" type="ORF">BGZ65_007027</name>
</gene>
<comment type="caution">
    <text evidence="2">The sequence shown here is derived from an EMBL/GenBank/DDBJ whole genome shotgun (WGS) entry which is preliminary data.</text>
</comment>